<evidence type="ECO:0000313" key="7">
    <source>
        <dbReference type="Proteomes" id="UP001608902"/>
    </source>
</evidence>
<feature type="chain" id="PRO_5044875814" description="Ferredoxin" evidence="5">
    <location>
        <begin position="19"/>
        <end position="148"/>
    </location>
</feature>
<keyword evidence="3" id="KW-0408">Iron</keyword>
<protein>
    <recommendedName>
        <fullName evidence="8">Ferredoxin</fullName>
    </recommendedName>
</protein>
<feature type="signal peptide" evidence="5">
    <location>
        <begin position="1"/>
        <end position="18"/>
    </location>
</feature>
<accession>A0ABD6E2Z1</accession>
<dbReference type="GO" id="GO:0046872">
    <property type="term" value="F:metal ion binding"/>
    <property type="evidence" value="ECO:0007669"/>
    <property type="project" value="UniProtKB-KW"/>
</dbReference>
<dbReference type="Gene3D" id="3.10.20.30">
    <property type="match status" value="1"/>
</dbReference>
<evidence type="ECO:0000256" key="3">
    <source>
        <dbReference type="ARBA" id="ARBA00023004"/>
    </source>
</evidence>
<gene>
    <name evidence="6" type="ORF">AB6A40_000898</name>
</gene>
<dbReference type="SUPFAM" id="SSF54292">
    <property type="entry name" value="2Fe-2S ferredoxin-like"/>
    <property type="match status" value="1"/>
</dbReference>
<sequence>MFLRNIMRIALCPRSVLSLCRTLTTTATCSTPQIKVKYVTGEGTFEAMGNVGDTLLDVVVNADLPLDGFGACEGCLACCTCHVILSKEHFDRTDKTNPVGEDENDLLDLAPEVCDLSRLGCQVKLTEEDAPEVTVTVPSERRDLRNMD</sequence>
<keyword evidence="2" id="KW-0479">Metal-binding</keyword>
<dbReference type="EMBL" id="JBGFUD010000289">
    <property type="protein sequence ID" value="MFH4974189.1"/>
    <property type="molecule type" value="Genomic_DNA"/>
</dbReference>
<name>A0ABD6E2Z1_9BILA</name>
<evidence type="ECO:0000256" key="5">
    <source>
        <dbReference type="SAM" id="SignalP"/>
    </source>
</evidence>
<dbReference type="InterPro" id="IPR001055">
    <property type="entry name" value="Adrenodoxin-like"/>
</dbReference>
<dbReference type="InterPro" id="IPR012675">
    <property type="entry name" value="Beta-grasp_dom_sf"/>
</dbReference>
<evidence type="ECO:0008006" key="8">
    <source>
        <dbReference type="Google" id="ProtNLM"/>
    </source>
</evidence>
<proteinExistence type="predicted"/>
<evidence type="ECO:0000313" key="6">
    <source>
        <dbReference type="EMBL" id="MFH4974189.1"/>
    </source>
</evidence>
<keyword evidence="4" id="KW-0411">Iron-sulfur</keyword>
<dbReference type="InterPro" id="IPR036010">
    <property type="entry name" value="2Fe-2S_ferredoxin-like_sf"/>
</dbReference>
<dbReference type="PANTHER" id="PTHR23426:SF76">
    <property type="entry name" value="ADRENODOXIN-LIKE PROTEIN 2, MITOCHONDRIAL"/>
    <property type="match status" value="1"/>
</dbReference>
<keyword evidence="5" id="KW-0732">Signal</keyword>
<evidence type="ECO:0000256" key="4">
    <source>
        <dbReference type="ARBA" id="ARBA00023014"/>
    </source>
</evidence>
<keyword evidence="7" id="KW-1185">Reference proteome</keyword>
<organism evidence="6 7">
    <name type="scientific">Gnathostoma spinigerum</name>
    <dbReference type="NCBI Taxonomy" id="75299"/>
    <lineage>
        <taxon>Eukaryota</taxon>
        <taxon>Metazoa</taxon>
        <taxon>Ecdysozoa</taxon>
        <taxon>Nematoda</taxon>
        <taxon>Chromadorea</taxon>
        <taxon>Rhabditida</taxon>
        <taxon>Spirurina</taxon>
        <taxon>Gnathostomatomorpha</taxon>
        <taxon>Gnathostomatoidea</taxon>
        <taxon>Gnathostomatidae</taxon>
        <taxon>Gnathostoma</taxon>
    </lineage>
</organism>
<dbReference type="PANTHER" id="PTHR23426">
    <property type="entry name" value="FERREDOXIN/ADRENODOXIN"/>
    <property type="match status" value="1"/>
</dbReference>
<dbReference type="Proteomes" id="UP001608902">
    <property type="component" value="Unassembled WGS sequence"/>
</dbReference>
<dbReference type="GO" id="GO:0051537">
    <property type="term" value="F:2 iron, 2 sulfur cluster binding"/>
    <property type="evidence" value="ECO:0007669"/>
    <property type="project" value="UniProtKB-KW"/>
</dbReference>
<reference evidence="6 7" key="1">
    <citation type="submission" date="2024-08" db="EMBL/GenBank/DDBJ databases">
        <title>Gnathostoma spinigerum genome.</title>
        <authorList>
            <person name="Gonzalez-Bertolin B."/>
            <person name="Monzon S."/>
            <person name="Zaballos A."/>
            <person name="Jimenez P."/>
            <person name="Dekumyoy P."/>
            <person name="Varona S."/>
            <person name="Cuesta I."/>
            <person name="Sumanam S."/>
            <person name="Adisakwattana P."/>
            <person name="Gasser R.B."/>
            <person name="Hernandez-Gonzalez A."/>
            <person name="Young N.D."/>
            <person name="Perteguer M.J."/>
        </authorList>
    </citation>
    <scope>NUCLEOTIDE SEQUENCE [LARGE SCALE GENOMIC DNA]</scope>
    <source>
        <strain evidence="6">AL3</strain>
        <tissue evidence="6">Liver</tissue>
    </source>
</reference>
<dbReference type="AlphaFoldDB" id="A0ABD6E2Z1"/>
<evidence type="ECO:0000256" key="1">
    <source>
        <dbReference type="ARBA" id="ARBA00022714"/>
    </source>
</evidence>
<keyword evidence="1" id="KW-0001">2Fe-2S</keyword>
<comment type="caution">
    <text evidence="6">The sequence shown here is derived from an EMBL/GenBank/DDBJ whole genome shotgun (WGS) entry which is preliminary data.</text>
</comment>
<evidence type="ECO:0000256" key="2">
    <source>
        <dbReference type="ARBA" id="ARBA00022723"/>
    </source>
</evidence>